<organism evidence="2 3">
    <name type="scientific">Ketobacter alkanivorans</name>
    <dbReference type="NCBI Taxonomy" id="1917421"/>
    <lineage>
        <taxon>Bacteria</taxon>
        <taxon>Pseudomonadati</taxon>
        <taxon>Pseudomonadota</taxon>
        <taxon>Gammaproteobacteria</taxon>
        <taxon>Pseudomonadales</taxon>
        <taxon>Ketobacteraceae</taxon>
        <taxon>Ketobacter</taxon>
    </lineage>
</organism>
<reference evidence="3" key="1">
    <citation type="submission" date="2017-08" db="EMBL/GenBank/DDBJ databases">
        <title>Direct submision.</title>
        <authorList>
            <person name="Kim S.-J."/>
            <person name="Rhee S.-K."/>
        </authorList>
    </citation>
    <scope>NUCLEOTIDE SEQUENCE [LARGE SCALE GENOMIC DNA]</scope>
    <source>
        <strain evidence="3">GI5</strain>
    </source>
</reference>
<accession>A0A2K9LPL0</accession>
<dbReference type="InterPro" id="IPR007433">
    <property type="entry name" value="DUF481"/>
</dbReference>
<proteinExistence type="predicted"/>
<dbReference type="AlphaFoldDB" id="A0A2K9LPL0"/>
<evidence type="ECO:0000313" key="2">
    <source>
        <dbReference type="EMBL" id="AUM14289.1"/>
    </source>
</evidence>
<dbReference type="Pfam" id="PF04338">
    <property type="entry name" value="DUF481"/>
    <property type="match status" value="1"/>
</dbReference>
<dbReference type="Proteomes" id="UP000235116">
    <property type="component" value="Chromosome"/>
</dbReference>
<dbReference type="KEGG" id="kak:Kalk_18485"/>
<gene>
    <name evidence="2" type="ORF">Kalk_18485</name>
</gene>
<evidence type="ECO:0000256" key="1">
    <source>
        <dbReference type="SAM" id="SignalP"/>
    </source>
</evidence>
<feature type="chain" id="PRO_5014694573" description="DUF481 domain-containing protein" evidence="1">
    <location>
        <begin position="20"/>
        <end position="247"/>
    </location>
</feature>
<evidence type="ECO:0008006" key="4">
    <source>
        <dbReference type="Google" id="ProtNLM"/>
    </source>
</evidence>
<keyword evidence="1" id="KW-0732">Signal</keyword>
<dbReference type="OrthoDB" id="5292716at2"/>
<sequence>MKHKITILALAISPCVAFAADETENKLWTGEANLAYIDNSGNTESTNIDFRSKATREGEQWRNLFKLEASNETAEQVDANGDKSEVRTAEKYFASGKAEYKIGEKSYLFGLAEYTDDRFSGYDYEASLTFGYGRDLLRTDKHELSADAGVGYRESKLSETGDVEEEAVLRLGALYLWKISETATFDEDFSTEIGEDKTVTKSFTRLRLKINGSLNASIAYEIKHTDEVPEGVKNSDRKLLVGLNYTF</sequence>
<dbReference type="RefSeq" id="WP_101895663.1">
    <property type="nucleotide sequence ID" value="NZ_CP022684.1"/>
</dbReference>
<evidence type="ECO:0000313" key="3">
    <source>
        <dbReference type="Proteomes" id="UP000235116"/>
    </source>
</evidence>
<name>A0A2K9LPL0_9GAMM</name>
<dbReference type="EMBL" id="CP022684">
    <property type="protein sequence ID" value="AUM14289.1"/>
    <property type="molecule type" value="Genomic_DNA"/>
</dbReference>
<protein>
    <recommendedName>
        <fullName evidence="4">DUF481 domain-containing protein</fullName>
    </recommendedName>
</protein>
<feature type="signal peptide" evidence="1">
    <location>
        <begin position="1"/>
        <end position="19"/>
    </location>
</feature>
<keyword evidence="3" id="KW-1185">Reference proteome</keyword>